<comment type="caution">
    <text evidence="1">The sequence shown here is derived from an EMBL/GenBank/DDBJ whole genome shotgun (WGS) entry which is preliminary data.</text>
</comment>
<dbReference type="RefSeq" id="WP_307912974.1">
    <property type="nucleotide sequence ID" value="NZ_JAVFJF020000005.1"/>
</dbReference>
<evidence type="ECO:0000313" key="2">
    <source>
        <dbReference type="Proteomes" id="UP001224516"/>
    </source>
</evidence>
<keyword evidence="2" id="KW-1185">Reference proteome</keyword>
<name>A0ABU8UYF9_9NEIS</name>
<evidence type="ECO:0000313" key="1">
    <source>
        <dbReference type="EMBL" id="MEJ8673894.1"/>
    </source>
</evidence>
<reference evidence="1 2" key="1">
    <citation type="submission" date="2023-12" db="EMBL/GenBank/DDBJ databases">
        <title>Evaluation and characterization of a potential secondary metabolite violacein from indigenous Chromobacterium amazonense SAM215.</title>
        <authorList>
            <person name="Tarafdar M.R."/>
            <person name="Abedin S.M."/>
            <person name="Atiqua A."/>
            <person name="Saha A."/>
            <person name="Khan S.N."/>
        </authorList>
    </citation>
    <scope>NUCLEOTIDE SEQUENCE [LARGE SCALE GENOMIC DNA]</scope>
    <source>
        <strain evidence="1 2">SAM215</strain>
    </source>
</reference>
<proteinExistence type="predicted"/>
<dbReference type="EMBL" id="JAVFJF020000005">
    <property type="protein sequence ID" value="MEJ8673894.1"/>
    <property type="molecule type" value="Genomic_DNA"/>
</dbReference>
<sequence length="100" mass="11480">MPARIALAWAAEEVALKSMPCRMIFSDCLAIENMHGSHSLSHEPCRIFRKNVDVSEFDQLRRIYDISRTISLLKMEAQSRSQALKQPNLLLRLFHIAEAI</sequence>
<gene>
    <name evidence="1" type="ORF">QCL97_004080</name>
</gene>
<protein>
    <submittedName>
        <fullName evidence="1">Uncharacterized protein</fullName>
    </submittedName>
</protein>
<accession>A0ABU8UYF9</accession>
<organism evidence="1 2">
    <name type="scientific">Chromobacterium amazonense</name>
    <dbReference type="NCBI Taxonomy" id="1382803"/>
    <lineage>
        <taxon>Bacteria</taxon>
        <taxon>Pseudomonadati</taxon>
        <taxon>Pseudomonadota</taxon>
        <taxon>Betaproteobacteria</taxon>
        <taxon>Neisseriales</taxon>
        <taxon>Chromobacteriaceae</taxon>
        <taxon>Chromobacterium</taxon>
    </lineage>
</organism>
<dbReference type="Proteomes" id="UP001224516">
    <property type="component" value="Unassembled WGS sequence"/>
</dbReference>